<dbReference type="GO" id="GO:0051285">
    <property type="term" value="C:cell cortex of cell tip"/>
    <property type="evidence" value="ECO:0007669"/>
    <property type="project" value="TreeGrafter"/>
</dbReference>
<keyword evidence="4" id="KW-1185">Reference proteome</keyword>
<dbReference type="InterPro" id="IPR052413">
    <property type="entry name" value="SUR7_domain"/>
</dbReference>
<protein>
    <submittedName>
        <fullName evidence="3">Actin cortical patch SUR7/pH-response regulator pali</fullName>
    </submittedName>
</protein>
<evidence type="ECO:0000256" key="1">
    <source>
        <dbReference type="SAM" id="Phobius"/>
    </source>
</evidence>
<dbReference type="EMBL" id="MU001639">
    <property type="protein sequence ID" value="KAF2480452.1"/>
    <property type="molecule type" value="Genomic_DNA"/>
</dbReference>
<evidence type="ECO:0000313" key="3">
    <source>
        <dbReference type="EMBL" id="KAF2480452.1"/>
    </source>
</evidence>
<dbReference type="PANTHER" id="PTHR28019:SF7">
    <property type="entry name" value="SUR7 PROTEIN"/>
    <property type="match status" value="1"/>
</dbReference>
<keyword evidence="1" id="KW-0812">Transmembrane</keyword>
<keyword evidence="1" id="KW-0472">Membrane</keyword>
<sequence>MRLAALVSVVLCIVALVLSFLCLFAGSSKGFMEDYAVVTLNTSRIGENVVNQVANDLCSHSHSRRDAFQPSKLEALPQPLALAARSAITPAPANPLAMQNLRRGIFSSVESEIHSKESEVHSKITSAASRVESAIASVESEAAHLCDEIVDDIGDKLEDVLQRIGLHDWYSAHVMDFCEGSYIPGPVPNATLKASRIHKNVTSCSNRTALYHFDPKATIAEQIRNATDGEIDLTNLHWPSDITRGLNALRDAQKAVFVLYCLAIAFIALALLLAVFAVFSTGRLTALLNVVVEGLAFLCSVLASAIVTVIAVKATNLINKYGKDVGVSANRGNKFLVLTWVATGLVFISQIYWIYEFFAGRGRRERAVRQAKQG</sequence>
<dbReference type="Proteomes" id="UP000799767">
    <property type="component" value="Unassembled WGS sequence"/>
</dbReference>
<feature type="transmembrane region" description="Helical" evidence="1">
    <location>
        <begin position="257"/>
        <end position="279"/>
    </location>
</feature>
<name>A0A6A6PKB8_9PEZI</name>
<keyword evidence="2" id="KW-0732">Signal</keyword>
<dbReference type="GO" id="GO:0005886">
    <property type="term" value="C:plasma membrane"/>
    <property type="evidence" value="ECO:0007669"/>
    <property type="project" value="InterPro"/>
</dbReference>
<feature type="chain" id="PRO_5025382062" evidence="2">
    <location>
        <begin position="20"/>
        <end position="374"/>
    </location>
</feature>
<proteinExistence type="predicted"/>
<dbReference type="InterPro" id="IPR009571">
    <property type="entry name" value="SUR7/Rim9-like_fungi"/>
</dbReference>
<feature type="transmembrane region" description="Helical" evidence="1">
    <location>
        <begin position="286"/>
        <end position="315"/>
    </location>
</feature>
<dbReference type="RefSeq" id="XP_033587022.1">
    <property type="nucleotide sequence ID" value="XM_033735614.1"/>
</dbReference>
<gene>
    <name evidence="3" type="ORF">BDY17DRAFT_312352</name>
</gene>
<dbReference type="Pfam" id="PF06687">
    <property type="entry name" value="SUR7"/>
    <property type="match status" value="1"/>
</dbReference>
<reference evidence="3" key="1">
    <citation type="journal article" date="2020" name="Stud. Mycol.">
        <title>101 Dothideomycetes genomes: a test case for predicting lifestyles and emergence of pathogens.</title>
        <authorList>
            <person name="Haridas S."/>
            <person name="Albert R."/>
            <person name="Binder M."/>
            <person name="Bloem J."/>
            <person name="Labutti K."/>
            <person name="Salamov A."/>
            <person name="Andreopoulos B."/>
            <person name="Baker S."/>
            <person name="Barry K."/>
            <person name="Bills G."/>
            <person name="Bluhm B."/>
            <person name="Cannon C."/>
            <person name="Castanera R."/>
            <person name="Culley D."/>
            <person name="Daum C."/>
            <person name="Ezra D."/>
            <person name="Gonzalez J."/>
            <person name="Henrissat B."/>
            <person name="Kuo A."/>
            <person name="Liang C."/>
            <person name="Lipzen A."/>
            <person name="Lutzoni F."/>
            <person name="Magnuson J."/>
            <person name="Mondo S."/>
            <person name="Nolan M."/>
            <person name="Ohm R."/>
            <person name="Pangilinan J."/>
            <person name="Park H.-J."/>
            <person name="Ramirez L."/>
            <person name="Alfaro M."/>
            <person name="Sun H."/>
            <person name="Tritt A."/>
            <person name="Yoshinaga Y."/>
            <person name="Zwiers L.-H."/>
            <person name="Turgeon B."/>
            <person name="Goodwin S."/>
            <person name="Spatafora J."/>
            <person name="Crous P."/>
            <person name="Grigoriev I."/>
        </authorList>
    </citation>
    <scope>NUCLEOTIDE SEQUENCE</scope>
    <source>
        <strain evidence="3">CBS 113389</strain>
    </source>
</reference>
<dbReference type="GO" id="GO:0031505">
    <property type="term" value="P:fungal-type cell wall organization"/>
    <property type="evidence" value="ECO:0007669"/>
    <property type="project" value="TreeGrafter"/>
</dbReference>
<evidence type="ECO:0000256" key="2">
    <source>
        <dbReference type="SAM" id="SignalP"/>
    </source>
</evidence>
<feature type="signal peptide" evidence="2">
    <location>
        <begin position="1"/>
        <end position="19"/>
    </location>
</feature>
<dbReference type="AlphaFoldDB" id="A0A6A6PKB8"/>
<feature type="transmembrane region" description="Helical" evidence="1">
    <location>
        <begin position="335"/>
        <end position="355"/>
    </location>
</feature>
<keyword evidence="1" id="KW-1133">Transmembrane helix</keyword>
<accession>A0A6A6PKB8</accession>
<dbReference type="OrthoDB" id="4159154at2759"/>
<dbReference type="GeneID" id="54476616"/>
<dbReference type="PANTHER" id="PTHR28019">
    <property type="entry name" value="CELL MEMBRANE PROTEIN YLR413W-RELATED"/>
    <property type="match status" value="1"/>
</dbReference>
<evidence type="ECO:0000313" key="4">
    <source>
        <dbReference type="Proteomes" id="UP000799767"/>
    </source>
</evidence>
<organism evidence="3 4">
    <name type="scientific">Neohortaea acidophila</name>
    <dbReference type="NCBI Taxonomy" id="245834"/>
    <lineage>
        <taxon>Eukaryota</taxon>
        <taxon>Fungi</taxon>
        <taxon>Dikarya</taxon>
        <taxon>Ascomycota</taxon>
        <taxon>Pezizomycotina</taxon>
        <taxon>Dothideomycetes</taxon>
        <taxon>Dothideomycetidae</taxon>
        <taxon>Mycosphaerellales</taxon>
        <taxon>Teratosphaeriaceae</taxon>
        <taxon>Neohortaea</taxon>
    </lineage>
</organism>